<evidence type="ECO:0000256" key="1">
    <source>
        <dbReference type="ARBA" id="ARBA00022448"/>
    </source>
</evidence>
<dbReference type="HOGENOM" id="CLU_000604_1_22_7"/>
<dbReference type="InterPro" id="IPR027417">
    <property type="entry name" value="P-loop_NTPase"/>
</dbReference>
<dbReference type="PROSITE" id="PS50893">
    <property type="entry name" value="ABC_TRANSPORTER_2"/>
    <property type="match status" value="1"/>
</dbReference>
<evidence type="ECO:0000313" key="5">
    <source>
        <dbReference type="EMBL" id="AFM25521.1"/>
    </source>
</evidence>
<protein>
    <submittedName>
        <fullName evidence="5">ABC-type nitrate/sulfonate/bicarbonate transport system, ATPase component</fullName>
    </submittedName>
</protein>
<dbReference type="Gene3D" id="3.40.50.300">
    <property type="entry name" value="P-loop containing nucleotide triphosphate hydrolases"/>
    <property type="match status" value="1"/>
</dbReference>
<organism evidence="5 6">
    <name type="scientific">Desulfomonile tiedjei (strain ATCC 49306 / DSM 6799 / DCB-1)</name>
    <dbReference type="NCBI Taxonomy" id="706587"/>
    <lineage>
        <taxon>Bacteria</taxon>
        <taxon>Pseudomonadati</taxon>
        <taxon>Thermodesulfobacteriota</taxon>
        <taxon>Desulfomonilia</taxon>
        <taxon>Desulfomonilales</taxon>
        <taxon>Desulfomonilaceae</taxon>
        <taxon>Desulfomonile</taxon>
    </lineage>
</organism>
<keyword evidence="3" id="KW-0067">ATP-binding</keyword>
<dbReference type="InterPro" id="IPR003439">
    <property type="entry name" value="ABC_transporter-like_ATP-bd"/>
</dbReference>
<dbReference type="SUPFAM" id="SSF52540">
    <property type="entry name" value="P-loop containing nucleoside triphosphate hydrolases"/>
    <property type="match status" value="1"/>
</dbReference>
<dbReference type="InterPro" id="IPR050166">
    <property type="entry name" value="ABC_transporter_ATP-bind"/>
</dbReference>
<dbReference type="EMBL" id="CP003360">
    <property type="protein sequence ID" value="AFM25521.1"/>
    <property type="molecule type" value="Genomic_DNA"/>
</dbReference>
<sequence>MGHIQVCGLSKQYMERRTAPRTVNCSPNVEQGTYLEVLNDINLHFEDGELVCLLGPSGCGKTTLVRIIAGFEQPTSGSVTIDGKQVKGPSSNHIFVFQHNGLLPWMTVWDNVRLGLRHMSDKEQMGDRIREYLDIVNLTGFEHHYPHQLSGGMQRRAELARALVVNPDVLLMDEPFAGLDFLTRLKMREEIINMHEYFRKTILFITHDIEEALVMADRMVVFSDRPAQVRMNLKLSCSHPRDFTKESALEDLRRSVYMELGVHYAL</sequence>
<dbReference type="Proteomes" id="UP000006055">
    <property type="component" value="Chromosome"/>
</dbReference>
<dbReference type="KEGG" id="dti:Desti_2852"/>
<dbReference type="AlphaFoldDB" id="I4C7I0"/>
<dbReference type="GO" id="GO:0016887">
    <property type="term" value="F:ATP hydrolysis activity"/>
    <property type="evidence" value="ECO:0007669"/>
    <property type="project" value="InterPro"/>
</dbReference>
<dbReference type="GO" id="GO:0005524">
    <property type="term" value="F:ATP binding"/>
    <property type="evidence" value="ECO:0007669"/>
    <property type="project" value="UniProtKB-KW"/>
</dbReference>
<keyword evidence="1" id="KW-0813">Transport</keyword>
<keyword evidence="6" id="KW-1185">Reference proteome</keyword>
<dbReference type="Pfam" id="PF00005">
    <property type="entry name" value="ABC_tran"/>
    <property type="match status" value="1"/>
</dbReference>
<keyword evidence="2" id="KW-0547">Nucleotide-binding</keyword>
<dbReference type="PROSITE" id="PS00211">
    <property type="entry name" value="ABC_TRANSPORTER_1"/>
    <property type="match status" value="1"/>
</dbReference>
<accession>I4C7I0</accession>
<gene>
    <name evidence="5" type="ordered locus">Desti_2852</name>
</gene>
<dbReference type="PANTHER" id="PTHR42788">
    <property type="entry name" value="TAURINE IMPORT ATP-BINDING PROTEIN-RELATED"/>
    <property type="match status" value="1"/>
</dbReference>
<dbReference type="CDD" id="cd03293">
    <property type="entry name" value="ABC_NrtD_SsuB_transporters"/>
    <property type="match status" value="1"/>
</dbReference>
<dbReference type="STRING" id="706587.Desti_2852"/>
<feature type="domain" description="ABC transporter" evidence="4">
    <location>
        <begin position="20"/>
        <end position="249"/>
    </location>
</feature>
<evidence type="ECO:0000256" key="2">
    <source>
        <dbReference type="ARBA" id="ARBA00022741"/>
    </source>
</evidence>
<dbReference type="InterPro" id="IPR017871">
    <property type="entry name" value="ABC_transporter-like_CS"/>
</dbReference>
<dbReference type="eggNOG" id="COG1116">
    <property type="taxonomic scope" value="Bacteria"/>
</dbReference>
<dbReference type="PANTHER" id="PTHR42788:SF13">
    <property type="entry name" value="ALIPHATIC SULFONATES IMPORT ATP-BINDING PROTEIN SSUB"/>
    <property type="match status" value="1"/>
</dbReference>
<evidence type="ECO:0000259" key="4">
    <source>
        <dbReference type="PROSITE" id="PS50893"/>
    </source>
</evidence>
<dbReference type="InterPro" id="IPR003593">
    <property type="entry name" value="AAA+_ATPase"/>
</dbReference>
<proteinExistence type="predicted"/>
<evidence type="ECO:0000256" key="3">
    <source>
        <dbReference type="ARBA" id="ARBA00022840"/>
    </source>
</evidence>
<name>I4C7I0_DESTA</name>
<evidence type="ECO:0000313" key="6">
    <source>
        <dbReference type="Proteomes" id="UP000006055"/>
    </source>
</evidence>
<reference evidence="6" key="1">
    <citation type="submission" date="2012-06" db="EMBL/GenBank/DDBJ databases">
        <title>Complete sequence of chromosome of Desulfomonile tiedjei DSM 6799.</title>
        <authorList>
            <person name="Lucas S."/>
            <person name="Copeland A."/>
            <person name="Lapidus A."/>
            <person name="Glavina del Rio T."/>
            <person name="Dalin E."/>
            <person name="Tice H."/>
            <person name="Bruce D."/>
            <person name="Goodwin L."/>
            <person name="Pitluck S."/>
            <person name="Peters L."/>
            <person name="Ovchinnikova G."/>
            <person name="Zeytun A."/>
            <person name="Lu M."/>
            <person name="Kyrpides N."/>
            <person name="Mavromatis K."/>
            <person name="Ivanova N."/>
            <person name="Brettin T."/>
            <person name="Detter J.C."/>
            <person name="Han C."/>
            <person name="Larimer F."/>
            <person name="Land M."/>
            <person name="Hauser L."/>
            <person name="Markowitz V."/>
            <person name="Cheng J.-F."/>
            <person name="Hugenholtz P."/>
            <person name="Woyke T."/>
            <person name="Wu D."/>
            <person name="Spring S."/>
            <person name="Schroeder M."/>
            <person name="Brambilla E."/>
            <person name="Klenk H.-P."/>
            <person name="Eisen J.A."/>
        </authorList>
    </citation>
    <scope>NUCLEOTIDE SEQUENCE [LARGE SCALE GENOMIC DNA]</scope>
    <source>
        <strain evidence="6">ATCC 49306 / DSM 6799 / DCB-1</strain>
    </source>
</reference>
<dbReference type="SMART" id="SM00382">
    <property type="entry name" value="AAA"/>
    <property type="match status" value="1"/>
</dbReference>